<feature type="transmembrane region" description="Helical" evidence="1">
    <location>
        <begin position="116"/>
        <end position="133"/>
    </location>
</feature>
<keyword evidence="1" id="KW-0812">Transmembrane</keyword>
<accession>A0A1G9N856</accession>
<reference evidence="2 3" key="1">
    <citation type="submission" date="2016-10" db="EMBL/GenBank/DDBJ databases">
        <authorList>
            <person name="de Groot N.N."/>
        </authorList>
    </citation>
    <scope>NUCLEOTIDE SEQUENCE [LARGE SCALE GENOMIC DNA]</scope>
    <source>
        <strain evidence="2 3">DSM 25186</strain>
    </source>
</reference>
<evidence type="ECO:0000313" key="2">
    <source>
        <dbReference type="EMBL" id="SDL82614.1"/>
    </source>
</evidence>
<dbReference type="RefSeq" id="WP_089685186.1">
    <property type="nucleotide sequence ID" value="NZ_FNFO01000008.1"/>
</dbReference>
<dbReference type="Proteomes" id="UP000198510">
    <property type="component" value="Unassembled WGS sequence"/>
</dbReference>
<dbReference type="AlphaFoldDB" id="A0A1G9N856"/>
<evidence type="ECO:0000313" key="3">
    <source>
        <dbReference type="Proteomes" id="UP000198510"/>
    </source>
</evidence>
<protein>
    <submittedName>
        <fullName evidence="2">Uncharacterized protein</fullName>
    </submittedName>
</protein>
<feature type="transmembrane region" description="Helical" evidence="1">
    <location>
        <begin position="87"/>
        <end position="104"/>
    </location>
</feature>
<feature type="transmembrane region" description="Helical" evidence="1">
    <location>
        <begin position="50"/>
        <end position="75"/>
    </location>
</feature>
<organism evidence="2 3">
    <name type="scientific">Catalinimonas alkaloidigena</name>
    <dbReference type="NCBI Taxonomy" id="1075417"/>
    <lineage>
        <taxon>Bacteria</taxon>
        <taxon>Pseudomonadati</taxon>
        <taxon>Bacteroidota</taxon>
        <taxon>Cytophagia</taxon>
        <taxon>Cytophagales</taxon>
        <taxon>Catalimonadaceae</taxon>
        <taxon>Catalinimonas</taxon>
    </lineage>
</organism>
<dbReference type="STRING" id="1075417.SAMN05421823_108209"/>
<name>A0A1G9N856_9BACT</name>
<gene>
    <name evidence="2" type="ORF">SAMN05421823_108209</name>
</gene>
<sequence length="147" mass="16884">MTQENFQPYLFFLASLVFSYSFLLVLVNGYEQYTSLVLLEEGREDLIVRLGFIAFATGVLYYPLVLIPVLLLTWLSKKHQRLAGSAVWFYSLMAVLLVGALYYTHRLDVFLAPRRASWELGIVGMILATALYWNTLIRKKVRTGYSS</sequence>
<keyword evidence="1" id="KW-0472">Membrane</keyword>
<evidence type="ECO:0000256" key="1">
    <source>
        <dbReference type="SAM" id="Phobius"/>
    </source>
</evidence>
<dbReference type="EMBL" id="FNFO01000008">
    <property type="protein sequence ID" value="SDL82614.1"/>
    <property type="molecule type" value="Genomic_DNA"/>
</dbReference>
<feature type="transmembrane region" description="Helical" evidence="1">
    <location>
        <begin position="9"/>
        <end position="30"/>
    </location>
</feature>
<proteinExistence type="predicted"/>
<keyword evidence="3" id="KW-1185">Reference proteome</keyword>
<keyword evidence="1" id="KW-1133">Transmembrane helix</keyword>